<keyword evidence="1" id="KW-0862">Zinc</keyword>
<feature type="non-terminal residue" evidence="7">
    <location>
        <position position="1539"/>
    </location>
</feature>
<feature type="compositionally biased region" description="Polar residues" evidence="3">
    <location>
        <begin position="675"/>
        <end position="690"/>
    </location>
</feature>
<dbReference type="Gene3D" id="3.30.420.10">
    <property type="entry name" value="Ribonuclease H-like superfamily/Ribonuclease H"/>
    <property type="match status" value="1"/>
</dbReference>
<evidence type="ECO:0000256" key="3">
    <source>
        <dbReference type="SAM" id="MobiDB-lite"/>
    </source>
</evidence>
<dbReference type="InterPro" id="IPR012337">
    <property type="entry name" value="RNaseH-like_sf"/>
</dbReference>
<organism evidence="7 8">
    <name type="scientific">Symbiodinium necroappetens</name>
    <dbReference type="NCBI Taxonomy" id="1628268"/>
    <lineage>
        <taxon>Eukaryota</taxon>
        <taxon>Sar</taxon>
        <taxon>Alveolata</taxon>
        <taxon>Dinophyceae</taxon>
        <taxon>Suessiales</taxon>
        <taxon>Symbiodiniaceae</taxon>
        <taxon>Symbiodinium</taxon>
    </lineage>
</organism>
<feature type="coiled-coil region" evidence="2">
    <location>
        <begin position="299"/>
        <end position="333"/>
    </location>
</feature>
<evidence type="ECO:0000259" key="5">
    <source>
        <dbReference type="PROSITE" id="PS50158"/>
    </source>
</evidence>
<dbReference type="Proteomes" id="UP000601435">
    <property type="component" value="Unassembled WGS sequence"/>
</dbReference>
<sequence>MSVQGVTDMRGSSSELHQQGEVRRPVDLPPSSPLTPLQNGVSGPVPTTGSVDPTAASPQDDARPDHQQAVATMETAQVRDDSVGQDGRDGQIQVLPGGQAVVQEHAQPAGEPAAQQGGMGLRLQQSGSNHLHQGATGVNEVAAVQDDARPSGFPDNINYETPRSQVSRRSMIPSPISAADGPSPSALPRALKWITGIGEYFNIRSVGESFAGPAFAVPLTAVRGRPTTPQYGAVNAASASHLRTDLASGSSSLFNAEALQRLRAMEGSAPLLYSPSDAIVQRGERHSSDSSDLPRDVIQQEVARQLGELTNRVQAAEAENQQLRQRLTFMTEVRQLEEDHAGVILDVLLQEVHRSRRFDQSRNCLALDRNRVNRLTPFRRFLPDLFLQSPLQILLSATWQLQELQQSALKGAHATTESSPTSPEAVKPGVTTLSPLPLESEPEAPLLFQDWVHVTGGVAMDLSDSSGEWWGRLVEEIQKAYARWQSASPLDRAAIQPDTARVDLPKWVRVNARFATMLMSVLPAGLKADVISRGCATSSLHILFRMFIAYQPGGGAERTRILQALQDPGQAKTPQEAVTLLRSWNRWLLRCQECRLNPPDTMILSRGLTNLVGPLMATHQDINFRLQCSRSMLHIDRMPTLDETKEYAKHILSEMEIAAAAVNSAGGPKLRALGQATQPNNPPQSLQRQPGTKPICKYFMSDKGCRKGPACAYLHDMSSLDKAQRSRKCLKCGSTEHRQKQCPSVTGKPSAESPGGKAKGGAPPKAPQPTSPASSVTPTSPVSPVGLAQITQPVLDSTQLVVNPTAKPTSSSSMQAAASPIAAAVSGPAASGANLAALGLGGQTSGVDIVALDKLLEQAQAQLRAIQPQVGDGSPQAPSPKLNMMTTVVMQEASFQEETESASALLDSGCPQLQEHEALKLITQLEQAKLQKDVTQLEQATADTSTLVEKSRAFGQRTWFHRLMQYARDGSEDSACLALTNASWTDFAPDTLHSNLLPDQSQCKGWQALSGLHCLSRAKRRALHSSKNWVVHMFSGDRSTPSLQLPAGRDSVILNLDLRLSKGLDVRSHPAWHALVWGARNGRISHIVGSPPHTQFLPDASRKLQRDSAFFRHSGSQPLIVEEDPDNAKIFLNELGLAGRMLVLHALACAGRCAHRDKRHQSSDVGFLIEHPKVIDSKAERFQWDSFSFWDTGLWRAYQEEAGLATVDLQTAGGDVGSVHTWTVGTNLGAGYSHQHRKIEHPSVSCLNVDVIGPLRYPGMNPDQRGIATDEEIQRVLEESQKLQSEPAGEQEVVGQDPLQEEGEHTDLDEYVLSEPEVDEDLEQVGVLEEVEAADVGVAEGEHDHELGADVPPDPLDRVIEDLQFSGESDTLLFAVPLHTNRNAEILTGLQEIAIWLRSHNCSVRRMHSDKSTEFFGKPIRQWCRSQGIATTYSEPGDPRSNGYIEGSVRLLKQKTRTLLHGSSLSHAMWPAAIMTVAMQQRGERLGMLTKLLAPFGHDVLAKEKRFHQQRADVDSDWKKYKYLGLSSTTPGAHVLVRQ</sequence>
<feature type="compositionally biased region" description="Low complexity" evidence="3">
    <location>
        <begin position="754"/>
        <end position="763"/>
    </location>
</feature>
<evidence type="ECO:0000256" key="1">
    <source>
        <dbReference type="PROSITE-ProRule" id="PRU00723"/>
    </source>
</evidence>
<feature type="region of interest" description="Disordered" evidence="3">
    <location>
        <begin position="670"/>
        <end position="692"/>
    </location>
</feature>
<feature type="region of interest" description="Disordered" evidence="3">
    <location>
        <begin position="411"/>
        <end position="435"/>
    </location>
</feature>
<feature type="compositionally biased region" description="Low complexity" evidence="3">
    <location>
        <begin position="771"/>
        <end position="785"/>
    </location>
</feature>
<keyword evidence="8" id="KW-1185">Reference proteome</keyword>
<evidence type="ECO:0000259" key="6">
    <source>
        <dbReference type="PROSITE" id="PS50994"/>
    </source>
</evidence>
<dbReference type="SUPFAM" id="SSF53098">
    <property type="entry name" value="Ribonuclease H-like"/>
    <property type="match status" value="1"/>
</dbReference>
<dbReference type="SMART" id="SM00343">
    <property type="entry name" value="ZnF_C2HC"/>
    <property type="match status" value="1"/>
</dbReference>
<dbReference type="InterPro" id="IPR036397">
    <property type="entry name" value="RNaseH_sf"/>
</dbReference>
<evidence type="ECO:0000313" key="7">
    <source>
        <dbReference type="EMBL" id="CAE7391754.1"/>
    </source>
</evidence>
<dbReference type="GO" id="GO:0008270">
    <property type="term" value="F:zinc ion binding"/>
    <property type="evidence" value="ECO:0007669"/>
    <property type="project" value="UniProtKB-KW"/>
</dbReference>
<feature type="region of interest" description="Disordered" evidence="3">
    <location>
        <begin position="148"/>
        <end position="169"/>
    </location>
</feature>
<evidence type="ECO:0000313" key="8">
    <source>
        <dbReference type="Proteomes" id="UP000601435"/>
    </source>
</evidence>
<comment type="caution">
    <text evidence="7">The sequence shown here is derived from an EMBL/GenBank/DDBJ whole genome shotgun (WGS) entry which is preliminary data.</text>
</comment>
<dbReference type="GO" id="GO:0015074">
    <property type="term" value="P:DNA integration"/>
    <property type="evidence" value="ECO:0007669"/>
    <property type="project" value="InterPro"/>
</dbReference>
<dbReference type="GO" id="GO:0003676">
    <property type="term" value="F:nucleic acid binding"/>
    <property type="evidence" value="ECO:0007669"/>
    <property type="project" value="InterPro"/>
</dbReference>
<dbReference type="InterPro" id="IPR000571">
    <property type="entry name" value="Znf_CCCH"/>
</dbReference>
<accession>A0A812QEI5</accession>
<feature type="compositionally biased region" description="Polar residues" evidence="3">
    <location>
        <begin position="34"/>
        <end position="51"/>
    </location>
</feature>
<dbReference type="PROSITE" id="PS50994">
    <property type="entry name" value="INTEGRASE"/>
    <property type="match status" value="1"/>
</dbReference>
<feature type="region of interest" description="Disordered" evidence="3">
    <location>
        <begin position="733"/>
        <end position="785"/>
    </location>
</feature>
<dbReference type="InterPro" id="IPR001584">
    <property type="entry name" value="Integrase_cat-core"/>
</dbReference>
<feature type="compositionally biased region" description="Basic and acidic residues" evidence="3">
    <location>
        <begin position="77"/>
        <end position="89"/>
    </location>
</feature>
<keyword evidence="1" id="KW-0863">Zinc-finger</keyword>
<dbReference type="InterPro" id="IPR001878">
    <property type="entry name" value="Znf_CCHC"/>
</dbReference>
<keyword evidence="1" id="KW-0479">Metal-binding</keyword>
<dbReference type="PROSITE" id="PS50103">
    <property type="entry name" value="ZF_C3H1"/>
    <property type="match status" value="1"/>
</dbReference>
<gene>
    <name evidence="7" type="primary">TY2B-OR2</name>
    <name evidence="7" type="ORF">SNEC2469_LOCUS10652</name>
</gene>
<reference evidence="7" key="1">
    <citation type="submission" date="2021-02" db="EMBL/GenBank/DDBJ databases">
        <authorList>
            <person name="Dougan E. K."/>
            <person name="Rhodes N."/>
            <person name="Thang M."/>
            <person name="Chan C."/>
        </authorList>
    </citation>
    <scope>NUCLEOTIDE SEQUENCE</scope>
</reference>
<feature type="compositionally biased region" description="Polar residues" evidence="3">
    <location>
        <begin position="1"/>
        <end position="17"/>
    </location>
</feature>
<feature type="domain" description="Integrase catalytic" evidence="6">
    <location>
        <begin position="1407"/>
        <end position="1503"/>
    </location>
</feature>
<evidence type="ECO:0000256" key="2">
    <source>
        <dbReference type="SAM" id="Coils"/>
    </source>
</evidence>
<dbReference type="SMART" id="SM00356">
    <property type="entry name" value="ZnF_C3H1"/>
    <property type="match status" value="1"/>
</dbReference>
<evidence type="ECO:0000259" key="4">
    <source>
        <dbReference type="PROSITE" id="PS50103"/>
    </source>
</evidence>
<keyword evidence="2" id="KW-0175">Coiled coil</keyword>
<protein>
    <submittedName>
        <fullName evidence="7">TY2B-OR2 protein</fullName>
    </submittedName>
</protein>
<feature type="domain" description="CCHC-type" evidence="5">
    <location>
        <begin position="727"/>
        <end position="744"/>
    </location>
</feature>
<proteinExistence type="predicted"/>
<feature type="compositionally biased region" description="Polar residues" evidence="3">
    <location>
        <begin position="158"/>
        <end position="168"/>
    </location>
</feature>
<name>A0A812QEI5_9DINO</name>
<dbReference type="EMBL" id="CAJNJA010016976">
    <property type="protein sequence ID" value="CAE7391754.1"/>
    <property type="molecule type" value="Genomic_DNA"/>
</dbReference>
<feature type="region of interest" description="Disordered" evidence="3">
    <location>
        <begin position="1"/>
        <end position="92"/>
    </location>
</feature>
<feature type="zinc finger region" description="C3H1-type" evidence="1">
    <location>
        <begin position="690"/>
        <end position="718"/>
    </location>
</feature>
<dbReference type="PROSITE" id="PS50158">
    <property type="entry name" value="ZF_CCHC"/>
    <property type="match status" value="1"/>
</dbReference>
<feature type="domain" description="C3H1-type" evidence="4">
    <location>
        <begin position="690"/>
        <end position="718"/>
    </location>
</feature>
<dbReference type="OrthoDB" id="10305245at2759"/>